<evidence type="ECO:0000313" key="2">
    <source>
        <dbReference type="Proteomes" id="UP001060215"/>
    </source>
</evidence>
<organism evidence="1 2">
    <name type="scientific">Camellia lanceoleosa</name>
    <dbReference type="NCBI Taxonomy" id="1840588"/>
    <lineage>
        <taxon>Eukaryota</taxon>
        <taxon>Viridiplantae</taxon>
        <taxon>Streptophyta</taxon>
        <taxon>Embryophyta</taxon>
        <taxon>Tracheophyta</taxon>
        <taxon>Spermatophyta</taxon>
        <taxon>Magnoliopsida</taxon>
        <taxon>eudicotyledons</taxon>
        <taxon>Gunneridae</taxon>
        <taxon>Pentapetalae</taxon>
        <taxon>asterids</taxon>
        <taxon>Ericales</taxon>
        <taxon>Theaceae</taxon>
        <taxon>Camellia</taxon>
    </lineage>
</organism>
<name>A0ACC0FXN3_9ERIC</name>
<accession>A0ACC0FXN3</accession>
<gene>
    <name evidence="1" type="ORF">LOK49_LG11G01289</name>
</gene>
<proteinExistence type="predicted"/>
<reference evidence="1 2" key="1">
    <citation type="journal article" date="2022" name="Plant J.">
        <title>Chromosome-level genome of Camellia lanceoleosa provides a valuable resource for understanding genome evolution and self-incompatibility.</title>
        <authorList>
            <person name="Gong W."/>
            <person name="Xiao S."/>
            <person name="Wang L."/>
            <person name="Liao Z."/>
            <person name="Chang Y."/>
            <person name="Mo W."/>
            <person name="Hu G."/>
            <person name="Li W."/>
            <person name="Zhao G."/>
            <person name="Zhu H."/>
            <person name="Hu X."/>
            <person name="Ji K."/>
            <person name="Xiang X."/>
            <person name="Song Q."/>
            <person name="Yuan D."/>
            <person name="Jin S."/>
            <person name="Zhang L."/>
        </authorList>
    </citation>
    <scope>NUCLEOTIDE SEQUENCE [LARGE SCALE GENOMIC DNA]</scope>
    <source>
        <strain evidence="1">SQ_2022a</strain>
    </source>
</reference>
<sequence length="541" mass="61348">MEFFNKAKAVKLRCHHNKYLVADDDQEKVRQSKNGSSRKARWLVEFVPDNTQVIRLKSCHGRYLTATNQPFLLGMTGNKVLQTQPENMRDMFIDWKPEKDGFHQLKLRAFGGTYLRANGGSPPWRNSITHDSPYTSSTSKWILWDVEVVEIPENEPLNDYLSMLSSFSSVSDDVLSEIGSPVSIHSTNSPRLSIQRINSPRLSMQKSSTMDMFKNAKAVRLQSIHNKFLHAEDDEETVTQDRNGSSKSARWTVEFVSSDDNNIIRLKSCYGKYLTASNHPFLLGMTGHKVLQTLPSSSGARLDSSVEWEPISEGNRVKLKTRYGNFLRANGGMPPWRNTVTHDIPQRSATQDWILWDVHIVEILVQSSHHKPSIRIQSLRHPDSFATDFESSSPTTCPKTPTSIPIQSLQYSDSFAVDSDSNSPTTYYSTESRSFGRQEEWSESSPRPTAVVDGRTIYYQVADEYGNVDDRLEEFCITFNGNVVGELIQKLEEETGLDDIIVCSRNPLNRKLYPLRLQLPPNNATMHVVVIESSSKGAREF</sequence>
<dbReference type="EMBL" id="CM045769">
    <property type="protein sequence ID" value="KAI7993199.1"/>
    <property type="molecule type" value="Genomic_DNA"/>
</dbReference>
<keyword evidence="2" id="KW-1185">Reference proteome</keyword>
<protein>
    <submittedName>
        <fullName evidence="1">Uncharacterized protein</fullName>
    </submittedName>
</protein>
<comment type="caution">
    <text evidence="1">The sequence shown here is derived from an EMBL/GenBank/DDBJ whole genome shotgun (WGS) entry which is preliminary data.</text>
</comment>
<dbReference type="Proteomes" id="UP001060215">
    <property type="component" value="Chromosome 12"/>
</dbReference>
<evidence type="ECO:0000313" key="1">
    <source>
        <dbReference type="EMBL" id="KAI7993199.1"/>
    </source>
</evidence>